<evidence type="ECO:0000256" key="2">
    <source>
        <dbReference type="ARBA" id="ARBA00022603"/>
    </source>
</evidence>
<dbReference type="AlphaFoldDB" id="X1G3N6"/>
<protein>
    <recommendedName>
        <fullName evidence="7">Pterin-binding domain-containing protein</fullName>
    </recommendedName>
</protein>
<feature type="domain" description="Pterin-binding" evidence="7">
    <location>
        <begin position="1"/>
        <end position="151"/>
    </location>
</feature>
<accession>X1G3N6</accession>
<evidence type="ECO:0000256" key="3">
    <source>
        <dbReference type="ARBA" id="ARBA00022628"/>
    </source>
</evidence>
<keyword evidence="4" id="KW-0808">Transferase</keyword>
<dbReference type="SUPFAM" id="SSF51717">
    <property type="entry name" value="Dihydropteroate synthetase-like"/>
    <property type="match status" value="1"/>
</dbReference>
<dbReference type="InterPro" id="IPR011005">
    <property type="entry name" value="Dihydropteroate_synth-like_sf"/>
</dbReference>
<sequence length="162" mass="17672">MNGEEASLKAILPIAKEYGAAVIGLTMDDDGITYDPEKRLAIAEKILERAVQMGINQENVVIDPLTMAVSADQNACLVILETIRLVHQKLGLNITQGTSNISFGLPNREILNNAFITLSIHNGLTCPIANPEKIVAIIRAADLLLGRDSYAMRFVEHYQSSL</sequence>
<dbReference type="EMBL" id="BARU01005163">
    <property type="protein sequence ID" value="GAH27633.1"/>
    <property type="molecule type" value="Genomic_DNA"/>
</dbReference>
<evidence type="ECO:0000259" key="7">
    <source>
        <dbReference type="PROSITE" id="PS50972"/>
    </source>
</evidence>
<organism evidence="8">
    <name type="scientific">marine sediment metagenome</name>
    <dbReference type="NCBI Taxonomy" id="412755"/>
    <lineage>
        <taxon>unclassified sequences</taxon>
        <taxon>metagenomes</taxon>
        <taxon>ecological metagenomes</taxon>
    </lineage>
</organism>
<proteinExistence type="inferred from homology"/>
<reference evidence="8" key="1">
    <citation type="journal article" date="2014" name="Front. Microbiol.">
        <title>High frequency of phylogenetically diverse reductive dehalogenase-homologous genes in deep subseafloor sedimentary metagenomes.</title>
        <authorList>
            <person name="Kawai M."/>
            <person name="Futagami T."/>
            <person name="Toyoda A."/>
            <person name="Takaki Y."/>
            <person name="Nishi S."/>
            <person name="Hori S."/>
            <person name="Arai W."/>
            <person name="Tsubouchi T."/>
            <person name="Morono Y."/>
            <person name="Uchiyama I."/>
            <person name="Ito T."/>
            <person name="Fujiyama A."/>
            <person name="Inagaki F."/>
            <person name="Takami H."/>
        </authorList>
    </citation>
    <scope>NUCLEOTIDE SEQUENCE</scope>
    <source>
        <strain evidence="8">Expedition CK06-06</strain>
    </source>
</reference>
<comment type="similarity">
    <text evidence="1">Belongs to the vitamin-B12 dependent methionine synthase family.</text>
</comment>
<dbReference type="Gene3D" id="3.20.20.20">
    <property type="entry name" value="Dihydropteroate synthase-like"/>
    <property type="match status" value="1"/>
</dbReference>
<dbReference type="GO" id="GO:0046872">
    <property type="term" value="F:metal ion binding"/>
    <property type="evidence" value="ECO:0007669"/>
    <property type="project" value="UniProtKB-KW"/>
</dbReference>
<dbReference type="GO" id="GO:0046653">
    <property type="term" value="P:tetrahydrofolate metabolic process"/>
    <property type="evidence" value="ECO:0007669"/>
    <property type="project" value="TreeGrafter"/>
</dbReference>
<dbReference type="PANTHER" id="PTHR45833">
    <property type="entry name" value="METHIONINE SYNTHASE"/>
    <property type="match status" value="1"/>
</dbReference>
<dbReference type="Pfam" id="PF00809">
    <property type="entry name" value="Pterin_bind"/>
    <property type="match status" value="1"/>
</dbReference>
<keyword evidence="6" id="KW-0170">Cobalt</keyword>
<name>X1G3N6_9ZZZZ</name>
<evidence type="ECO:0000256" key="1">
    <source>
        <dbReference type="ARBA" id="ARBA00010398"/>
    </source>
</evidence>
<dbReference type="GO" id="GO:0008705">
    <property type="term" value="F:methionine synthase activity"/>
    <property type="evidence" value="ECO:0007669"/>
    <property type="project" value="TreeGrafter"/>
</dbReference>
<keyword evidence="3" id="KW-0846">Cobalamin</keyword>
<evidence type="ECO:0000313" key="8">
    <source>
        <dbReference type="EMBL" id="GAH27633.1"/>
    </source>
</evidence>
<dbReference type="PROSITE" id="PS50972">
    <property type="entry name" value="PTERIN_BINDING"/>
    <property type="match status" value="1"/>
</dbReference>
<evidence type="ECO:0000256" key="6">
    <source>
        <dbReference type="ARBA" id="ARBA00023285"/>
    </source>
</evidence>
<evidence type="ECO:0000256" key="5">
    <source>
        <dbReference type="ARBA" id="ARBA00022723"/>
    </source>
</evidence>
<dbReference type="GO" id="GO:0032259">
    <property type="term" value="P:methylation"/>
    <property type="evidence" value="ECO:0007669"/>
    <property type="project" value="UniProtKB-KW"/>
</dbReference>
<gene>
    <name evidence="8" type="ORF">S03H2_09978</name>
</gene>
<dbReference type="PANTHER" id="PTHR45833:SF1">
    <property type="entry name" value="METHIONINE SYNTHASE"/>
    <property type="match status" value="1"/>
</dbReference>
<dbReference type="GO" id="GO:0050667">
    <property type="term" value="P:homocysteine metabolic process"/>
    <property type="evidence" value="ECO:0007669"/>
    <property type="project" value="TreeGrafter"/>
</dbReference>
<dbReference type="GO" id="GO:0031419">
    <property type="term" value="F:cobalamin binding"/>
    <property type="evidence" value="ECO:0007669"/>
    <property type="project" value="UniProtKB-KW"/>
</dbReference>
<keyword evidence="5" id="KW-0479">Metal-binding</keyword>
<comment type="caution">
    <text evidence="8">The sequence shown here is derived from an EMBL/GenBank/DDBJ whole genome shotgun (WGS) entry which is preliminary data.</text>
</comment>
<dbReference type="InterPro" id="IPR050554">
    <property type="entry name" value="Met_Synthase/Corrinoid"/>
</dbReference>
<keyword evidence="2" id="KW-0489">Methyltransferase</keyword>
<dbReference type="InterPro" id="IPR000489">
    <property type="entry name" value="Pterin-binding_dom"/>
</dbReference>
<evidence type="ECO:0000256" key="4">
    <source>
        <dbReference type="ARBA" id="ARBA00022679"/>
    </source>
</evidence>
<dbReference type="GO" id="GO:0005829">
    <property type="term" value="C:cytosol"/>
    <property type="evidence" value="ECO:0007669"/>
    <property type="project" value="TreeGrafter"/>
</dbReference>